<keyword evidence="6 12" id="KW-0547">Nucleotide-binding</keyword>
<dbReference type="Gene3D" id="3.30.200.20">
    <property type="entry name" value="Phosphorylase Kinase, domain 1"/>
    <property type="match status" value="1"/>
</dbReference>
<dbReference type="InterPro" id="IPR017441">
    <property type="entry name" value="Protein_kinase_ATP_BS"/>
</dbReference>
<dbReference type="InterPro" id="IPR008271">
    <property type="entry name" value="Ser/Thr_kinase_AS"/>
</dbReference>
<evidence type="ECO:0000313" key="17">
    <source>
        <dbReference type="Proteomes" id="UP000077755"/>
    </source>
</evidence>
<gene>
    <name evidence="16" type="ORF">DCAR_0727107</name>
</gene>
<evidence type="ECO:0000256" key="2">
    <source>
        <dbReference type="ARBA" id="ARBA00022527"/>
    </source>
</evidence>
<dbReference type="GO" id="GO:0004674">
    <property type="term" value="F:protein serine/threonine kinase activity"/>
    <property type="evidence" value="ECO:0007669"/>
    <property type="project" value="UniProtKB-KW"/>
</dbReference>
<proteinExistence type="predicted"/>
<keyword evidence="17" id="KW-1185">Reference proteome</keyword>
<dbReference type="Proteomes" id="UP000077755">
    <property type="component" value="Chromosome 7"/>
</dbReference>
<evidence type="ECO:0000256" key="9">
    <source>
        <dbReference type="ARBA" id="ARBA00022989"/>
    </source>
</evidence>
<dbReference type="InterPro" id="IPR001245">
    <property type="entry name" value="Ser-Thr/Tyr_kinase_cat_dom"/>
</dbReference>
<keyword evidence="5 14" id="KW-0732">Signal</keyword>
<evidence type="ECO:0000256" key="4">
    <source>
        <dbReference type="ARBA" id="ARBA00022692"/>
    </source>
</evidence>
<dbReference type="FunFam" id="1.10.510.10:FF:000161">
    <property type="entry name" value="Wall-associated receptor kinase-like 20"/>
    <property type="match status" value="1"/>
</dbReference>
<dbReference type="PROSITE" id="PS50011">
    <property type="entry name" value="PROTEIN_KINASE_DOM"/>
    <property type="match status" value="1"/>
</dbReference>
<feature type="domain" description="Protein kinase" evidence="15">
    <location>
        <begin position="289"/>
        <end position="562"/>
    </location>
</feature>
<keyword evidence="11" id="KW-0325">Glycoprotein</keyword>
<feature type="chain" id="PRO_5041930112" description="Protein kinase domain-containing protein" evidence="14">
    <location>
        <begin position="22"/>
        <end position="613"/>
    </location>
</feature>
<dbReference type="AlphaFoldDB" id="A0AAF0XIZ5"/>
<feature type="transmembrane region" description="Helical" evidence="13">
    <location>
        <begin position="230"/>
        <end position="249"/>
    </location>
</feature>
<dbReference type="PANTHER" id="PTHR46008:SF2">
    <property type="entry name" value="LEAF RUST 10 DISEASE-RESISTANCE LOCUS RECEPTOR-LIKE PROTEIN KINASE-LIKE 1.4"/>
    <property type="match status" value="1"/>
</dbReference>
<protein>
    <recommendedName>
        <fullName evidence="15">Protein kinase domain-containing protein</fullName>
    </recommendedName>
</protein>
<comment type="subcellular location">
    <subcellularLocation>
        <location evidence="1">Membrane</location>
        <topology evidence="1">Single-pass membrane protein</topology>
    </subcellularLocation>
</comment>
<dbReference type="PANTHER" id="PTHR46008">
    <property type="entry name" value="LEAF RUST 10 DISEASE-RESISTANCE LOCUS RECEPTOR-LIKE PROTEIN KINASE-LIKE 1.4"/>
    <property type="match status" value="1"/>
</dbReference>
<dbReference type="SMART" id="SM00220">
    <property type="entry name" value="S_TKc"/>
    <property type="match status" value="1"/>
</dbReference>
<reference evidence="16" key="2">
    <citation type="submission" date="2022-03" db="EMBL/GenBank/DDBJ databases">
        <title>Draft title - Genomic analysis of global carrot germplasm unveils the trajectory of domestication and the origin of high carotenoid orange carrot.</title>
        <authorList>
            <person name="Iorizzo M."/>
            <person name="Ellison S."/>
            <person name="Senalik D."/>
            <person name="Macko-Podgorni A."/>
            <person name="Grzebelus D."/>
            <person name="Bostan H."/>
            <person name="Rolling W."/>
            <person name="Curaba J."/>
            <person name="Simon P."/>
        </authorList>
    </citation>
    <scope>NUCLEOTIDE SEQUENCE</scope>
    <source>
        <tissue evidence="16">Leaf</tissue>
    </source>
</reference>
<dbReference type="Pfam" id="PF07714">
    <property type="entry name" value="PK_Tyr_Ser-Thr"/>
    <property type="match status" value="1"/>
</dbReference>
<dbReference type="InterPro" id="IPR011009">
    <property type="entry name" value="Kinase-like_dom_sf"/>
</dbReference>
<dbReference type="GO" id="GO:0005524">
    <property type="term" value="F:ATP binding"/>
    <property type="evidence" value="ECO:0007669"/>
    <property type="project" value="UniProtKB-UniRule"/>
</dbReference>
<evidence type="ECO:0000256" key="14">
    <source>
        <dbReference type="SAM" id="SignalP"/>
    </source>
</evidence>
<evidence type="ECO:0000256" key="11">
    <source>
        <dbReference type="ARBA" id="ARBA00023180"/>
    </source>
</evidence>
<keyword evidence="8 12" id="KW-0067">ATP-binding</keyword>
<dbReference type="SUPFAM" id="SSF56112">
    <property type="entry name" value="Protein kinase-like (PK-like)"/>
    <property type="match status" value="1"/>
</dbReference>
<evidence type="ECO:0000256" key="8">
    <source>
        <dbReference type="ARBA" id="ARBA00022840"/>
    </source>
</evidence>
<accession>A0AAF0XIZ5</accession>
<dbReference type="EMBL" id="CP093349">
    <property type="protein sequence ID" value="WOH07674.1"/>
    <property type="molecule type" value="Genomic_DNA"/>
</dbReference>
<evidence type="ECO:0000256" key="1">
    <source>
        <dbReference type="ARBA" id="ARBA00004167"/>
    </source>
</evidence>
<dbReference type="PROSITE" id="PS00108">
    <property type="entry name" value="PROTEIN_KINASE_ST"/>
    <property type="match status" value="1"/>
</dbReference>
<evidence type="ECO:0000256" key="12">
    <source>
        <dbReference type="PROSITE-ProRule" id="PRU10141"/>
    </source>
</evidence>
<evidence type="ECO:0000313" key="16">
    <source>
        <dbReference type="EMBL" id="WOH07674.1"/>
    </source>
</evidence>
<evidence type="ECO:0000256" key="10">
    <source>
        <dbReference type="ARBA" id="ARBA00023136"/>
    </source>
</evidence>
<organism evidence="16 17">
    <name type="scientific">Daucus carota subsp. sativus</name>
    <name type="common">Carrot</name>
    <dbReference type="NCBI Taxonomy" id="79200"/>
    <lineage>
        <taxon>Eukaryota</taxon>
        <taxon>Viridiplantae</taxon>
        <taxon>Streptophyta</taxon>
        <taxon>Embryophyta</taxon>
        <taxon>Tracheophyta</taxon>
        <taxon>Spermatophyta</taxon>
        <taxon>Magnoliopsida</taxon>
        <taxon>eudicotyledons</taxon>
        <taxon>Gunneridae</taxon>
        <taxon>Pentapetalae</taxon>
        <taxon>asterids</taxon>
        <taxon>campanulids</taxon>
        <taxon>Apiales</taxon>
        <taxon>Apiaceae</taxon>
        <taxon>Apioideae</taxon>
        <taxon>Scandiceae</taxon>
        <taxon>Daucinae</taxon>
        <taxon>Daucus</taxon>
        <taxon>Daucus sect. Daucus</taxon>
    </lineage>
</organism>
<dbReference type="GO" id="GO:0005886">
    <property type="term" value="C:plasma membrane"/>
    <property type="evidence" value="ECO:0007669"/>
    <property type="project" value="UniProtKB-ARBA"/>
</dbReference>
<keyword evidence="10 13" id="KW-0472">Membrane</keyword>
<evidence type="ECO:0000259" key="15">
    <source>
        <dbReference type="PROSITE" id="PS50011"/>
    </source>
</evidence>
<name>A0AAF0XIZ5_DAUCS</name>
<evidence type="ECO:0000256" key="3">
    <source>
        <dbReference type="ARBA" id="ARBA00022679"/>
    </source>
</evidence>
<reference evidence="16" key="1">
    <citation type="journal article" date="2016" name="Nat. Genet.">
        <title>A high-quality carrot genome assembly provides new insights into carotenoid accumulation and asterid genome evolution.</title>
        <authorList>
            <person name="Iorizzo M."/>
            <person name="Ellison S."/>
            <person name="Senalik D."/>
            <person name="Zeng P."/>
            <person name="Satapoomin P."/>
            <person name="Huang J."/>
            <person name="Bowman M."/>
            <person name="Iovene M."/>
            <person name="Sanseverino W."/>
            <person name="Cavagnaro P."/>
            <person name="Yildiz M."/>
            <person name="Macko-Podgorni A."/>
            <person name="Moranska E."/>
            <person name="Grzebelus E."/>
            <person name="Grzebelus D."/>
            <person name="Ashrafi H."/>
            <person name="Zheng Z."/>
            <person name="Cheng S."/>
            <person name="Spooner D."/>
            <person name="Van Deynze A."/>
            <person name="Simon P."/>
        </authorList>
    </citation>
    <scope>NUCLEOTIDE SEQUENCE</scope>
    <source>
        <tissue evidence="16">Leaf</tissue>
    </source>
</reference>
<dbReference type="PROSITE" id="PS00107">
    <property type="entry name" value="PROTEIN_KINASE_ATP"/>
    <property type="match status" value="1"/>
</dbReference>
<keyword evidence="7" id="KW-0418">Kinase</keyword>
<feature type="signal peptide" evidence="14">
    <location>
        <begin position="1"/>
        <end position="21"/>
    </location>
</feature>
<dbReference type="InterPro" id="IPR000719">
    <property type="entry name" value="Prot_kinase_dom"/>
</dbReference>
<dbReference type="Gene3D" id="1.10.510.10">
    <property type="entry name" value="Transferase(Phosphotransferase) domain 1"/>
    <property type="match status" value="1"/>
</dbReference>
<evidence type="ECO:0000256" key="6">
    <source>
        <dbReference type="ARBA" id="ARBA00022741"/>
    </source>
</evidence>
<keyword evidence="3" id="KW-0808">Transferase</keyword>
<keyword evidence="2" id="KW-0723">Serine/threonine-protein kinase</keyword>
<feature type="binding site" evidence="12">
    <location>
        <position position="317"/>
    </location>
    <ligand>
        <name>ATP</name>
        <dbReference type="ChEBI" id="CHEBI:30616"/>
    </ligand>
</feature>
<evidence type="ECO:0000256" key="13">
    <source>
        <dbReference type="SAM" id="Phobius"/>
    </source>
</evidence>
<evidence type="ECO:0000256" key="7">
    <source>
        <dbReference type="ARBA" id="ARBA00022777"/>
    </source>
</evidence>
<keyword evidence="4 13" id="KW-0812">Transmembrane</keyword>
<keyword evidence="9 13" id="KW-1133">Transmembrane helix</keyword>
<evidence type="ECO:0000256" key="5">
    <source>
        <dbReference type="ARBA" id="ARBA00022729"/>
    </source>
</evidence>
<sequence>MDTTFIFAFVLSINLTIFSSAKPTNNSRPVCPNSFSCQSFSNLSFPFYIESTGRRCGLLKLKCNQTVPKLQLAGQLYDVKGLNQTTQEILVHGQALQNLLDQEDCASFSSIYLPNSPSIYFESNNITLFKCPENSKYTFHNYSVQKCNGSNIYYKNPFLHGTKIPDDLQYSCSVIKLPVSRLGNTRTTQLFKLLTADFTLKFRVSPECLNCHSRGGQCVTYGNYCINAKAVPGACIIVILGAFFIFWRCKQLKRRKVERDTSDDIEDGTSFFGVPFFSYKELEEATHHFDPAKELGDGGFGTVYYGKLRDGREVAVKRCYENNYRRVEQFMNEIHILTLLRHRNLVLLYGSTSHQSRDLLLVYEYISNGTLADHIHGDKSKTEPLTWPVRMKIAIEIASALSYLHKSDIIHRDVKTNNILLDTNFCVKVADFGLSRLFPTDVTHVSTAPQGTPGYVDPEYHQCYQLTDKSDVYSFGVVLVELISSLPAVDINRQRNEINLANLAIDRIQKCAVHELIDPSLGQDDSTENMTTSVAELAFRCLQLDKDLRPTMDEVLKCLELIQDMHSSKTALPPPSPEMEDVVLLKKNFKLMDSPVSVAEKWISTSTTPSSSK</sequence>